<evidence type="ECO:0000313" key="3">
    <source>
        <dbReference type="Proteomes" id="UP001329313"/>
    </source>
</evidence>
<dbReference type="RefSeq" id="WP_330170716.1">
    <property type="nucleotide sequence ID" value="NZ_CP137080.1"/>
</dbReference>
<organism evidence="2 3">
    <name type="scientific">Microbacterium limosum</name>
    <dbReference type="NCBI Taxonomy" id="3079935"/>
    <lineage>
        <taxon>Bacteria</taxon>
        <taxon>Bacillati</taxon>
        <taxon>Actinomycetota</taxon>
        <taxon>Actinomycetes</taxon>
        <taxon>Micrococcales</taxon>
        <taxon>Microbacteriaceae</taxon>
        <taxon>Microbacterium</taxon>
    </lineage>
</organism>
<dbReference type="EMBL" id="CP137080">
    <property type="protein sequence ID" value="WOQ69597.1"/>
    <property type="molecule type" value="Genomic_DNA"/>
</dbReference>
<protein>
    <submittedName>
        <fullName evidence="2">Acyl-CoA synthetase</fullName>
    </submittedName>
</protein>
<dbReference type="AlphaFoldDB" id="A0AAU0MHV4"/>
<sequence>MSSPSVPAERFAVHHVQLARAGAAAIAALMITFSPDHSAAVGLSVFSGFGILTAIVFFLAAWLTYPAGRRWAPLSLGAVAVIAGMIAGIGPWRTSTTFFVLVIAWAFVSGAVELLSGLRERRADAARRGQARDAVTVGILTLVLGAAMLVIPAQYVLEYTIDEAGTFTLTGTTIAVGVFGGYAAIVAVYLAIAAFSPRPKAAGEADAVAPAPEEGTA</sequence>
<dbReference type="KEGG" id="mliy:RYJ27_13035"/>
<gene>
    <name evidence="2" type="ORF">RYJ27_13035</name>
</gene>
<feature type="transmembrane region" description="Helical" evidence="1">
    <location>
        <begin position="137"/>
        <end position="157"/>
    </location>
</feature>
<feature type="transmembrane region" description="Helical" evidence="1">
    <location>
        <begin position="71"/>
        <end position="92"/>
    </location>
</feature>
<proteinExistence type="predicted"/>
<feature type="transmembrane region" description="Helical" evidence="1">
    <location>
        <begin position="98"/>
        <end position="116"/>
    </location>
</feature>
<keyword evidence="1" id="KW-0812">Transmembrane</keyword>
<dbReference type="Proteomes" id="UP001329313">
    <property type="component" value="Chromosome"/>
</dbReference>
<accession>A0AAU0MHV4</accession>
<keyword evidence="1" id="KW-0472">Membrane</keyword>
<evidence type="ECO:0000313" key="2">
    <source>
        <dbReference type="EMBL" id="WOQ69597.1"/>
    </source>
</evidence>
<keyword evidence="3" id="KW-1185">Reference proteome</keyword>
<feature type="transmembrane region" description="Helical" evidence="1">
    <location>
        <begin position="169"/>
        <end position="192"/>
    </location>
</feature>
<name>A0AAU0MHV4_9MICO</name>
<evidence type="ECO:0000256" key="1">
    <source>
        <dbReference type="SAM" id="Phobius"/>
    </source>
</evidence>
<feature type="transmembrane region" description="Helical" evidence="1">
    <location>
        <begin position="39"/>
        <end position="64"/>
    </location>
</feature>
<keyword evidence="1" id="KW-1133">Transmembrane helix</keyword>
<reference evidence="2 3" key="1">
    <citation type="submission" date="2023-10" db="EMBL/GenBank/DDBJ databases">
        <title>Y20.</title>
        <authorList>
            <person name="Zhang G."/>
            <person name="Ding Y."/>
        </authorList>
    </citation>
    <scope>NUCLEOTIDE SEQUENCE [LARGE SCALE GENOMIC DNA]</scope>
    <source>
        <strain evidence="2 3">Y20</strain>
    </source>
</reference>